<keyword evidence="3" id="KW-1185">Reference proteome</keyword>
<organism evidence="2 3">
    <name type="scientific">Negadavirga shengliensis</name>
    <dbReference type="NCBI Taxonomy" id="1389218"/>
    <lineage>
        <taxon>Bacteria</taxon>
        <taxon>Pseudomonadati</taxon>
        <taxon>Bacteroidota</taxon>
        <taxon>Cytophagia</taxon>
        <taxon>Cytophagales</taxon>
        <taxon>Cyclobacteriaceae</taxon>
        <taxon>Negadavirga</taxon>
    </lineage>
</organism>
<dbReference type="EMBL" id="JBHSJJ010000010">
    <property type="protein sequence ID" value="MFC4873466.1"/>
    <property type="molecule type" value="Genomic_DNA"/>
</dbReference>
<dbReference type="EC" id="1.-.-.-" evidence="2"/>
<dbReference type="GO" id="GO:0016491">
    <property type="term" value="F:oxidoreductase activity"/>
    <property type="evidence" value="ECO:0007669"/>
    <property type="project" value="UniProtKB-KW"/>
</dbReference>
<sequence length="190" mass="21003">MKIAILNGSIRPERQSVKVAWYLEKQLRDRGLDVDLIDLAEYPLPMYGASDGLSKVYEDNVDLVAARLKAADAMIFVTPEYHGTFSGVLKNALDYYWEEFSKKPIGVATASAGKMGGINASTQLQHLILSLGAYALPVKFLVSGIQTAFNESNEPVEKAVQQSAKRFLDEFIWLSEAVFLKKTNPECVPA</sequence>
<gene>
    <name evidence="2" type="ORF">ACFPFU_17320</name>
</gene>
<dbReference type="InterPro" id="IPR050712">
    <property type="entry name" value="NAD(P)H-dep_reductase"/>
</dbReference>
<dbReference type="Proteomes" id="UP001595818">
    <property type="component" value="Unassembled WGS sequence"/>
</dbReference>
<evidence type="ECO:0000313" key="2">
    <source>
        <dbReference type="EMBL" id="MFC4873466.1"/>
    </source>
</evidence>
<reference evidence="3" key="1">
    <citation type="journal article" date="2019" name="Int. J. Syst. Evol. Microbiol.">
        <title>The Global Catalogue of Microorganisms (GCM) 10K type strain sequencing project: providing services to taxonomists for standard genome sequencing and annotation.</title>
        <authorList>
            <consortium name="The Broad Institute Genomics Platform"/>
            <consortium name="The Broad Institute Genome Sequencing Center for Infectious Disease"/>
            <person name="Wu L."/>
            <person name="Ma J."/>
        </authorList>
    </citation>
    <scope>NUCLEOTIDE SEQUENCE [LARGE SCALE GENOMIC DNA]</scope>
    <source>
        <strain evidence="3">CGMCC 4.7466</strain>
    </source>
</reference>
<proteinExistence type="predicted"/>
<comment type="caution">
    <text evidence="2">The sequence shown here is derived from an EMBL/GenBank/DDBJ whole genome shotgun (WGS) entry which is preliminary data.</text>
</comment>
<feature type="domain" description="NADPH-dependent FMN reductase-like" evidence="1">
    <location>
        <begin position="1"/>
        <end position="143"/>
    </location>
</feature>
<evidence type="ECO:0000259" key="1">
    <source>
        <dbReference type="Pfam" id="PF03358"/>
    </source>
</evidence>
<keyword evidence="2" id="KW-0560">Oxidoreductase</keyword>
<evidence type="ECO:0000313" key="3">
    <source>
        <dbReference type="Proteomes" id="UP001595818"/>
    </source>
</evidence>
<dbReference type="RefSeq" id="WP_377066349.1">
    <property type="nucleotide sequence ID" value="NZ_JBHSJJ010000010.1"/>
</dbReference>
<dbReference type="Gene3D" id="3.40.50.360">
    <property type="match status" value="1"/>
</dbReference>
<accession>A0ABV9T3Z2</accession>
<name>A0ABV9T3Z2_9BACT</name>
<dbReference type="Pfam" id="PF03358">
    <property type="entry name" value="FMN_red"/>
    <property type="match status" value="1"/>
</dbReference>
<dbReference type="InterPro" id="IPR029039">
    <property type="entry name" value="Flavoprotein-like_sf"/>
</dbReference>
<protein>
    <submittedName>
        <fullName evidence="2">NADPH-dependent FMN reductase</fullName>
        <ecNumber evidence="2">1.-.-.-</ecNumber>
    </submittedName>
</protein>
<dbReference type="InterPro" id="IPR005025">
    <property type="entry name" value="FMN_Rdtase-like_dom"/>
</dbReference>
<dbReference type="SUPFAM" id="SSF52218">
    <property type="entry name" value="Flavoproteins"/>
    <property type="match status" value="1"/>
</dbReference>
<dbReference type="PANTHER" id="PTHR30543:SF21">
    <property type="entry name" value="NAD(P)H-DEPENDENT FMN REDUCTASE LOT6"/>
    <property type="match status" value="1"/>
</dbReference>
<dbReference type="PANTHER" id="PTHR30543">
    <property type="entry name" value="CHROMATE REDUCTASE"/>
    <property type="match status" value="1"/>
</dbReference>